<comment type="similarity">
    <text evidence="1">Belongs to the beta-class carbonic anhydrase family.</text>
</comment>
<sequence>MDIIYRYDPQAYDHPRPLRTAEDVIRNLAEGHGRFRSMIERVGRELIDAERQEPIVIDSNPLSLGFSAVGAQVQAPHALFLGCSDARAPIERIFDQPSNGIFVVRVAGNVLGTECLGSIHYAVMNLRSSLRLLVVLGHTACGAVSAAVDSYLSPHDYPEIGYTFALRSLVDRLHIAVRGAAKSLARVCGDQTKQAAGYREALIETAVYLNAALTAFDVHNEIHAIRSGHVRVVYGVLDLEDQHVRALPGGSKEPGDQTFGEFPVSSDAFTELGDRIAKSLRESGRI</sequence>
<keyword evidence="3 7" id="KW-0479">Metal-binding</keyword>
<evidence type="ECO:0000313" key="9">
    <source>
        <dbReference type="Proteomes" id="UP000324233"/>
    </source>
</evidence>
<dbReference type="GO" id="GO:0004089">
    <property type="term" value="F:carbonate dehydratase activity"/>
    <property type="evidence" value="ECO:0007669"/>
    <property type="project" value="UniProtKB-EC"/>
</dbReference>
<evidence type="ECO:0000256" key="6">
    <source>
        <dbReference type="ARBA" id="ARBA00048348"/>
    </source>
</evidence>
<dbReference type="Proteomes" id="UP000324233">
    <property type="component" value="Chromosome"/>
</dbReference>
<evidence type="ECO:0000256" key="5">
    <source>
        <dbReference type="ARBA" id="ARBA00023239"/>
    </source>
</evidence>
<feature type="binding site" evidence="7">
    <location>
        <position position="138"/>
    </location>
    <ligand>
        <name>Zn(2+)</name>
        <dbReference type="ChEBI" id="CHEBI:29105"/>
    </ligand>
</feature>
<dbReference type="GO" id="GO:0008270">
    <property type="term" value="F:zinc ion binding"/>
    <property type="evidence" value="ECO:0007669"/>
    <property type="project" value="InterPro"/>
</dbReference>
<dbReference type="PANTHER" id="PTHR11002">
    <property type="entry name" value="CARBONIC ANHYDRASE"/>
    <property type="match status" value="1"/>
</dbReference>
<dbReference type="KEGG" id="agv:OJF2_17350"/>
<dbReference type="SMART" id="SM00947">
    <property type="entry name" value="Pro_CA"/>
    <property type="match status" value="1"/>
</dbReference>
<organism evidence="8 9">
    <name type="scientific">Aquisphaera giovannonii</name>
    <dbReference type="NCBI Taxonomy" id="406548"/>
    <lineage>
        <taxon>Bacteria</taxon>
        <taxon>Pseudomonadati</taxon>
        <taxon>Planctomycetota</taxon>
        <taxon>Planctomycetia</taxon>
        <taxon>Isosphaerales</taxon>
        <taxon>Isosphaeraceae</taxon>
        <taxon>Aquisphaera</taxon>
    </lineage>
</organism>
<feature type="binding site" evidence="7">
    <location>
        <position position="83"/>
    </location>
    <ligand>
        <name>Zn(2+)</name>
        <dbReference type="ChEBI" id="CHEBI:29105"/>
    </ligand>
</feature>
<keyword evidence="9" id="KW-1185">Reference proteome</keyword>
<dbReference type="SUPFAM" id="SSF53056">
    <property type="entry name" value="beta-carbonic anhydrase, cab"/>
    <property type="match status" value="1"/>
</dbReference>
<keyword evidence="4 7" id="KW-0862">Zinc</keyword>
<comment type="catalytic activity">
    <reaction evidence="6">
        <text>hydrogencarbonate + H(+) = CO2 + H2O</text>
        <dbReference type="Rhea" id="RHEA:10748"/>
        <dbReference type="ChEBI" id="CHEBI:15377"/>
        <dbReference type="ChEBI" id="CHEBI:15378"/>
        <dbReference type="ChEBI" id="CHEBI:16526"/>
        <dbReference type="ChEBI" id="CHEBI:17544"/>
        <dbReference type="EC" id="4.2.1.1"/>
    </reaction>
</comment>
<name>A0A5B9VZN0_9BACT</name>
<evidence type="ECO:0000313" key="8">
    <source>
        <dbReference type="EMBL" id="QEH33235.1"/>
    </source>
</evidence>
<proteinExistence type="inferred from homology"/>
<feature type="binding site" evidence="7">
    <location>
        <position position="85"/>
    </location>
    <ligand>
        <name>Zn(2+)</name>
        <dbReference type="ChEBI" id="CHEBI:29105"/>
    </ligand>
</feature>
<accession>A0A5B9VZN0</accession>
<evidence type="ECO:0000256" key="7">
    <source>
        <dbReference type="PIRSR" id="PIRSR601765-1"/>
    </source>
</evidence>
<dbReference type="EC" id="4.2.1.1" evidence="2"/>
<comment type="cofactor">
    <cofactor evidence="7">
        <name>Zn(2+)</name>
        <dbReference type="ChEBI" id="CHEBI:29105"/>
    </cofactor>
    <text evidence="7">Binds 1 zinc ion per subunit.</text>
</comment>
<keyword evidence="5 8" id="KW-0456">Lyase</keyword>
<evidence type="ECO:0000256" key="2">
    <source>
        <dbReference type="ARBA" id="ARBA00012925"/>
    </source>
</evidence>
<dbReference type="Pfam" id="PF00484">
    <property type="entry name" value="Pro_CA"/>
    <property type="match status" value="1"/>
</dbReference>
<evidence type="ECO:0000256" key="1">
    <source>
        <dbReference type="ARBA" id="ARBA00006217"/>
    </source>
</evidence>
<dbReference type="PANTHER" id="PTHR11002:SF76">
    <property type="entry name" value="CARBONIC ANHYDRASE"/>
    <property type="match status" value="1"/>
</dbReference>
<dbReference type="AlphaFoldDB" id="A0A5B9VZN0"/>
<protein>
    <recommendedName>
        <fullName evidence="2">carbonic anhydrase</fullName>
        <ecNumber evidence="2">4.2.1.1</ecNumber>
    </recommendedName>
</protein>
<feature type="binding site" evidence="7">
    <location>
        <position position="141"/>
    </location>
    <ligand>
        <name>Zn(2+)</name>
        <dbReference type="ChEBI" id="CHEBI:29105"/>
    </ligand>
</feature>
<dbReference type="EMBL" id="CP042997">
    <property type="protein sequence ID" value="QEH33235.1"/>
    <property type="molecule type" value="Genomic_DNA"/>
</dbReference>
<dbReference type="InterPro" id="IPR036874">
    <property type="entry name" value="Carbonic_anhydrase_sf"/>
</dbReference>
<evidence type="ECO:0000256" key="3">
    <source>
        <dbReference type="ARBA" id="ARBA00022723"/>
    </source>
</evidence>
<gene>
    <name evidence="8" type="primary">cynT</name>
    <name evidence="8" type="ORF">OJF2_17350</name>
</gene>
<evidence type="ECO:0000256" key="4">
    <source>
        <dbReference type="ARBA" id="ARBA00022833"/>
    </source>
</evidence>
<reference evidence="8 9" key="1">
    <citation type="submission" date="2019-08" db="EMBL/GenBank/DDBJ databases">
        <title>Deep-cultivation of Planctomycetes and their phenomic and genomic characterization uncovers novel biology.</title>
        <authorList>
            <person name="Wiegand S."/>
            <person name="Jogler M."/>
            <person name="Boedeker C."/>
            <person name="Pinto D."/>
            <person name="Vollmers J."/>
            <person name="Rivas-Marin E."/>
            <person name="Kohn T."/>
            <person name="Peeters S.H."/>
            <person name="Heuer A."/>
            <person name="Rast P."/>
            <person name="Oberbeckmann S."/>
            <person name="Bunk B."/>
            <person name="Jeske O."/>
            <person name="Meyerdierks A."/>
            <person name="Storesund J.E."/>
            <person name="Kallscheuer N."/>
            <person name="Luecker S."/>
            <person name="Lage O.M."/>
            <person name="Pohl T."/>
            <person name="Merkel B.J."/>
            <person name="Hornburger P."/>
            <person name="Mueller R.-W."/>
            <person name="Bruemmer F."/>
            <person name="Labrenz M."/>
            <person name="Spormann A.M."/>
            <person name="Op den Camp H."/>
            <person name="Overmann J."/>
            <person name="Amann R."/>
            <person name="Jetten M.S.M."/>
            <person name="Mascher T."/>
            <person name="Medema M.H."/>
            <person name="Devos D.P."/>
            <person name="Kaster A.-K."/>
            <person name="Ovreas L."/>
            <person name="Rohde M."/>
            <person name="Galperin M.Y."/>
            <person name="Jogler C."/>
        </authorList>
    </citation>
    <scope>NUCLEOTIDE SEQUENCE [LARGE SCALE GENOMIC DNA]</scope>
    <source>
        <strain evidence="8 9">OJF2</strain>
    </source>
</reference>
<dbReference type="Gene3D" id="3.40.1050.10">
    <property type="entry name" value="Carbonic anhydrase"/>
    <property type="match status" value="1"/>
</dbReference>
<dbReference type="InterPro" id="IPR001765">
    <property type="entry name" value="Carbonic_anhydrase"/>
</dbReference>